<dbReference type="EMBL" id="CP136962">
    <property type="protein sequence ID" value="WOS98780.1"/>
    <property type="molecule type" value="Genomic_DNA"/>
</dbReference>
<sequence>MIKSINYYLNVIILSLIVGCSGSNQTIRDTQCDPQGPFLYLEQCAIEGDISSQYNLAVRYMDGLNAPKDLKQAFYWMEQAAKNGDIRAQSDLGLLYYNGWGIYKDYKKAFEWTQKAAEQGSVPANNNMGFFYSHGVGVSVDWKKGAEYYQLAANQGYIDAYQNLSTMYFSGKGVDIDINKALEFAKRAAEDGGNQMAIYNLGTIYSLIGKTEDAIFWLRKAAELNMAVGQAELAGVLAPIAKTEAEKQEAKQWLEKALAQNDPYAYTVAGVLYSEKNNVFPINEKKAYEYYKKAAELGEEKSQTILASWYWEGRYVPKDEITAVEWFERAANNGEIKAAKKLVEIYGQGSKNIPKNEVRKQYWQDKLSE</sequence>
<dbReference type="RefSeq" id="WP_083286419.1">
    <property type="nucleotide sequence ID" value="NZ_CP136962.1"/>
</dbReference>
<keyword evidence="2" id="KW-1185">Reference proteome</keyword>
<dbReference type="PROSITE" id="PS51257">
    <property type="entry name" value="PROKAR_LIPOPROTEIN"/>
    <property type="match status" value="1"/>
</dbReference>
<dbReference type="SMART" id="SM00671">
    <property type="entry name" value="SEL1"/>
    <property type="match status" value="8"/>
</dbReference>
<protein>
    <submittedName>
        <fullName evidence="1">Uncharacterized protein</fullName>
    </submittedName>
</protein>
<dbReference type="PANTHER" id="PTHR11102">
    <property type="entry name" value="SEL-1-LIKE PROTEIN"/>
    <property type="match status" value="1"/>
</dbReference>
<reference evidence="2" key="1">
    <citation type="submission" date="2017-12" db="EMBL/GenBank/DDBJ databases">
        <title>Phylogenetic diversity of female urinary microbiome.</title>
        <authorList>
            <person name="Thomas-White K."/>
            <person name="Wolfe A.J."/>
        </authorList>
    </citation>
    <scope>NUCLEOTIDE SEQUENCE [LARGE SCALE GENOMIC DNA]</scope>
    <source>
        <strain evidence="2">UMB0023</strain>
    </source>
</reference>
<accession>A0A9X7F7Y2</accession>
<organism evidence="1 2">
    <name type="scientific">Neisseria perflava</name>
    <dbReference type="NCBI Taxonomy" id="33053"/>
    <lineage>
        <taxon>Bacteria</taxon>
        <taxon>Pseudomonadati</taxon>
        <taxon>Pseudomonadota</taxon>
        <taxon>Betaproteobacteria</taxon>
        <taxon>Neisseriales</taxon>
        <taxon>Neisseriaceae</taxon>
        <taxon>Neisseria</taxon>
    </lineage>
</organism>
<dbReference type="InterPro" id="IPR006597">
    <property type="entry name" value="Sel1-like"/>
</dbReference>
<dbReference type="Proteomes" id="UP000234781">
    <property type="component" value="Chromosome"/>
</dbReference>
<dbReference type="InterPro" id="IPR050767">
    <property type="entry name" value="Sel1_AlgK"/>
</dbReference>
<proteinExistence type="predicted"/>
<dbReference type="AlphaFoldDB" id="A0A9X7F7Y2"/>
<gene>
    <name evidence="1" type="ORF">CYJ98_003745</name>
</gene>
<name>A0A9X7F7Y2_NEIPE</name>
<evidence type="ECO:0000313" key="2">
    <source>
        <dbReference type="Proteomes" id="UP000234781"/>
    </source>
</evidence>
<evidence type="ECO:0000313" key="1">
    <source>
        <dbReference type="EMBL" id="WOS98780.1"/>
    </source>
</evidence>
<dbReference type="Pfam" id="PF08238">
    <property type="entry name" value="Sel1"/>
    <property type="match status" value="8"/>
</dbReference>
<dbReference type="PANTHER" id="PTHR11102:SF160">
    <property type="entry name" value="ERAD-ASSOCIATED E3 UBIQUITIN-PROTEIN LIGASE COMPONENT HRD3"/>
    <property type="match status" value="1"/>
</dbReference>
<dbReference type="InterPro" id="IPR011990">
    <property type="entry name" value="TPR-like_helical_dom_sf"/>
</dbReference>
<dbReference type="Gene3D" id="1.25.40.10">
    <property type="entry name" value="Tetratricopeptide repeat domain"/>
    <property type="match status" value="1"/>
</dbReference>
<dbReference type="SUPFAM" id="SSF81901">
    <property type="entry name" value="HCP-like"/>
    <property type="match status" value="2"/>
</dbReference>